<evidence type="ECO:0000313" key="12">
    <source>
        <dbReference type="EMBL" id="KAL3762217.1"/>
    </source>
</evidence>
<dbReference type="InterPro" id="IPR039529">
    <property type="entry name" value="PGAP1/BST1"/>
</dbReference>
<dbReference type="PANTHER" id="PTHR15495">
    <property type="entry name" value="NEGATIVE REGULATOR OF VESICLE FORMATION-RELATED"/>
    <property type="match status" value="1"/>
</dbReference>
<keyword evidence="6 10" id="KW-0256">Endoplasmic reticulum</keyword>
<protein>
    <recommendedName>
        <fullName evidence="10">GPI inositol-deacylase</fullName>
        <ecNumber evidence="10">3.1.-.-</ecNumber>
    </recommendedName>
</protein>
<feature type="domain" description="GPI inositol-deacylase PGAP1-like alpha/beta" evidence="11">
    <location>
        <begin position="105"/>
        <end position="411"/>
    </location>
</feature>
<name>A0ABD3MJ70_9STRA</name>
<dbReference type="AlphaFoldDB" id="A0ABD3MJ70"/>
<keyword evidence="5 10" id="KW-0378">Hydrolase</keyword>
<dbReference type="Pfam" id="PF07819">
    <property type="entry name" value="PGAP1"/>
    <property type="match status" value="1"/>
</dbReference>
<comment type="subcellular location">
    <subcellularLocation>
        <location evidence="1">Endoplasmic reticulum membrane</location>
        <topology evidence="1">Multi-pass membrane protein</topology>
    </subcellularLocation>
</comment>
<keyword evidence="13" id="KW-1185">Reference proteome</keyword>
<evidence type="ECO:0000256" key="6">
    <source>
        <dbReference type="ARBA" id="ARBA00022824"/>
    </source>
</evidence>
<comment type="caution">
    <text evidence="12">The sequence shown here is derived from an EMBL/GenBank/DDBJ whole genome shotgun (WGS) entry which is preliminary data.</text>
</comment>
<sequence length="870" mass="97135">MTYSQFQFLPLKVVDAPPLSSQDFTRERYRLLKFTDARDPRHKHFYPISGSMIENYESQSKLRKGNHINTDGSASGRLLELNDNWCLLPRNITSDEWREAPHPHRGHPVLYIPGHWGSFSQSRSLGAHGTRWTGPYAKAKSDQEIYESLRTGRGMHDGLGLHIDGINVSSSDYVMDWLTSSKFQQQRQNYLNGFVMDVFALDFDGEGAALHSSILVQQADFFARAVQTIVKGCHLRPNDHPHNDDNSAELPLNIYNKRQGGGITIVAHSIGAWVVRVAMKRHPTLFDEGYIRNVVTLASPLRSIPYVVDAGVHHLVKELNNGVSNAVGADSTMISISGGLRDEMIPPEVCEVPNHLDNDSTLGLVSSAILASSIVKKDGTSSTSNDRFGMDHRAIVWCYDLLKEVREVVFSLVVATDNGLVSIERMDVAMRIMNGEHDSLGVGSTRNETQSTYQEQVNNQQLLLLRVKGYWRTVAIQLSALYHLNNLLKLCITAALLDAYLILPYLHYLRGDQTTTSASRSISDRCLNIALGLLAIPSVAVMVAWTRQFEPWKSCHAQECHLLFGTMFTLSQVATTCYYFIVHGVFALVAPILRMLTSTRTGFMDKSVHATNTTFWGLLFELSVKQLRPLALLFFPLTVVTCFIINTFMFGNEDLVWNITALASYAFIALLLHNLVYLIAAACQHASPLSFGRRRSEIIVFILSMLMNTCGEVLHAFSLTSKWGQTEENSYSTWVFAVMPFAAIVVFQTHDIMAQNFTSYWNQTIKTVGNGDSAIGSTTFDLGTLGSTAFQTKFINVASACFACLVTWNVSRNDGVLDDIMLPIYTSIVVIETYLKCQSYSYAVIDACSAITNDELLLHCDSPKNHDKHE</sequence>
<feature type="transmembrane region" description="Helical" evidence="10">
    <location>
        <begin position="578"/>
        <end position="596"/>
    </location>
</feature>
<comment type="function">
    <text evidence="10">Involved in inositol deacylation of GPI-anchored proteins which plays important roles in the quality control and ER-associated degradation of GPI-anchored proteins.</text>
</comment>
<feature type="transmembrane region" description="Helical" evidence="10">
    <location>
        <begin position="487"/>
        <end position="506"/>
    </location>
</feature>
<dbReference type="InterPro" id="IPR012908">
    <property type="entry name" value="PGAP1-ab_dom-like"/>
</dbReference>
<evidence type="ECO:0000256" key="10">
    <source>
        <dbReference type="RuleBase" id="RU365011"/>
    </source>
</evidence>
<keyword evidence="9 10" id="KW-0472">Membrane</keyword>
<evidence type="ECO:0000256" key="4">
    <source>
        <dbReference type="ARBA" id="ARBA00022692"/>
    </source>
</evidence>
<keyword evidence="8 10" id="KW-1133">Transmembrane helix</keyword>
<dbReference type="Gene3D" id="3.40.50.1820">
    <property type="entry name" value="alpha/beta hydrolase"/>
    <property type="match status" value="1"/>
</dbReference>
<keyword evidence="7 10" id="KW-0653">Protein transport</keyword>
<evidence type="ECO:0000256" key="7">
    <source>
        <dbReference type="ARBA" id="ARBA00022927"/>
    </source>
</evidence>
<evidence type="ECO:0000256" key="2">
    <source>
        <dbReference type="ARBA" id="ARBA00006931"/>
    </source>
</evidence>
<feature type="transmembrane region" description="Helical" evidence="10">
    <location>
        <begin position="655"/>
        <end position="677"/>
    </location>
</feature>
<evidence type="ECO:0000259" key="11">
    <source>
        <dbReference type="Pfam" id="PF07819"/>
    </source>
</evidence>
<feature type="transmembrane region" description="Helical" evidence="10">
    <location>
        <begin position="731"/>
        <end position="747"/>
    </location>
</feature>
<gene>
    <name evidence="12" type="ORF">ACHAWU_004755</name>
</gene>
<dbReference type="GO" id="GO:0015031">
    <property type="term" value="P:protein transport"/>
    <property type="evidence" value="ECO:0007669"/>
    <property type="project" value="UniProtKB-KW"/>
</dbReference>
<proteinExistence type="inferred from homology"/>
<evidence type="ECO:0000256" key="5">
    <source>
        <dbReference type="ARBA" id="ARBA00022801"/>
    </source>
</evidence>
<keyword evidence="3 10" id="KW-0813">Transport</keyword>
<dbReference type="EMBL" id="JALLBG020000138">
    <property type="protein sequence ID" value="KAL3762217.1"/>
    <property type="molecule type" value="Genomic_DNA"/>
</dbReference>
<organism evidence="12 13">
    <name type="scientific">Discostella pseudostelligera</name>
    <dbReference type="NCBI Taxonomy" id="259834"/>
    <lineage>
        <taxon>Eukaryota</taxon>
        <taxon>Sar</taxon>
        <taxon>Stramenopiles</taxon>
        <taxon>Ochrophyta</taxon>
        <taxon>Bacillariophyta</taxon>
        <taxon>Coscinodiscophyceae</taxon>
        <taxon>Thalassiosirophycidae</taxon>
        <taxon>Stephanodiscales</taxon>
        <taxon>Stephanodiscaceae</taxon>
        <taxon>Discostella</taxon>
    </lineage>
</organism>
<feature type="transmembrane region" description="Helical" evidence="10">
    <location>
        <begin position="630"/>
        <end position="649"/>
    </location>
</feature>
<evidence type="ECO:0000256" key="9">
    <source>
        <dbReference type="ARBA" id="ARBA00023136"/>
    </source>
</evidence>
<dbReference type="EC" id="3.1.-.-" evidence="10"/>
<feature type="transmembrane region" description="Helical" evidence="10">
    <location>
        <begin position="526"/>
        <end position="545"/>
    </location>
</feature>
<accession>A0ABD3MJ70</accession>
<evidence type="ECO:0000256" key="8">
    <source>
        <dbReference type="ARBA" id="ARBA00022989"/>
    </source>
</evidence>
<dbReference type="SUPFAM" id="SSF53474">
    <property type="entry name" value="alpha/beta-Hydrolases"/>
    <property type="match status" value="1"/>
</dbReference>
<evidence type="ECO:0000256" key="3">
    <source>
        <dbReference type="ARBA" id="ARBA00022448"/>
    </source>
</evidence>
<dbReference type="InterPro" id="IPR029058">
    <property type="entry name" value="AB_hydrolase_fold"/>
</dbReference>
<dbReference type="PANTHER" id="PTHR15495:SF7">
    <property type="entry name" value="GPI INOSITOL-DEACYLASE"/>
    <property type="match status" value="1"/>
</dbReference>
<reference evidence="12 13" key="1">
    <citation type="submission" date="2024-10" db="EMBL/GenBank/DDBJ databases">
        <title>Updated reference genomes for cyclostephanoid diatoms.</title>
        <authorList>
            <person name="Roberts W.R."/>
            <person name="Alverson A.J."/>
        </authorList>
    </citation>
    <scope>NUCLEOTIDE SEQUENCE [LARGE SCALE GENOMIC DNA]</scope>
    <source>
        <strain evidence="12 13">AJA232-27</strain>
    </source>
</reference>
<dbReference type="Proteomes" id="UP001530293">
    <property type="component" value="Unassembled WGS sequence"/>
</dbReference>
<keyword evidence="4 10" id="KW-0812">Transmembrane</keyword>
<evidence type="ECO:0000256" key="1">
    <source>
        <dbReference type="ARBA" id="ARBA00004477"/>
    </source>
</evidence>
<feature type="transmembrane region" description="Helical" evidence="10">
    <location>
        <begin position="698"/>
        <end position="719"/>
    </location>
</feature>
<comment type="similarity">
    <text evidence="2 10">Belongs to the GPI inositol-deacylase family.</text>
</comment>
<dbReference type="GO" id="GO:0005789">
    <property type="term" value="C:endoplasmic reticulum membrane"/>
    <property type="evidence" value="ECO:0007669"/>
    <property type="project" value="UniProtKB-SubCell"/>
</dbReference>
<evidence type="ECO:0000313" key="13">
    <source>
        <dbReference type="Proteomes" id="UP001530293"/>
    </source>
</evidence>
<dbReference type="GO" id="GO:0016787">
    <property type="term" value="F:hydrolase activity"/>
    <property type="evidence" value="ECO:0007669"/>
    <property type="project" value="UniProtKB-KW"/>
</dbReference>